<name>A0ABP7TW73_9ACTN</name>
<accession>A0ABP7TW73</accession>
<gene>
    <name evidence="3" type="ORF">GCM10022232_92330</name>
</gene>
<feature type="domain" description="NAD(P)-binding" evidence="2">
    <location>
        <begin position="8"/>
        <end position="182"/>
    </location>
</feature>
<dbReference type="Pfam" id="PF13460">
    <property type="entry name" value="NAD_binding_10"/>
    <property type="match status" value="1"/>
</dbReference>
<dbReference type="Proteomes" id="UP001500456">
    <property type="component" value="Unassembled WGS sequence"/>
</dbReference>
<keyword evidence="4" id="KW-1185">Reference proteome</keyword>
<dbReference type="Gene3D" id="3.40.50.720">
    <property type="entry name" value="NAD(P)-binding Rossmann-like Domain"/>
    <property type="match status" value="1"/>
</dbReference>
<feature type="compositionally biased region" description="Low complexity" evidence="1">
    <location>
        <begin position="233"/>
        <end position="242"/>
    </location>
</feature>
<dbReference type="PANTHER" id="PTHR43162:SF1">
    <property type="entry name" value="PRESTALK A DIFFERENTIATION PROTEIN A"/>
    <property type="match status" value="1"/>
</dbReference>
<evidence type="ECO:0000256" key="1">
    <source>
        <dbReference type="SAM" id="MobiDB-lite"/>
    </source>
</evidence>
<sequence>MATVLVTGAAGNVGSRVVTELGERGIPVRAFVRDPDRAAAVLGGETELAHGDFAEPASVRRALDGIERMFLLCANDPRQVEYGTNAIDAAAAAGVRQVVMLSTIGAEAGSPTVFLDQHGRIEQHLRGSGTPAVVLRSSHMMSNILGSAATIRQVGRFFLPAGDARIAMVDPRDVATAAAAVLVTAEHDGSTHVLTGPEAITYTEVARASVECPGPPDRVRGRTGRGGGRRNGPGRSAAVARRAGGGRLRGAARRIERLHHQLGAGTDGP</sequence>
<comment type="caution">
    <text evidence="3">The sequence shown here is derived from an EMBL/GenBank/DDBJ whole genome shotgun (WGS) entry which is preliminary data.</text>
</comment>
<evidence type="ECO:0000259" key="2">
    <source>
        <dbReference type="Pfam" id="PF13460"/>
    </source>
</evidence>
<proteinExistence type="predicted"/>
<feature type="region of interest" description="Disordered" evidence="1">
    <location>
        <begin position="214"/>
        <end position="246"/>
    </location>
</feature>
<dbReference type="PANTHER" id="PTHR43162">
    <property type="match status" value="1"/>
</dbReference>
<dbReference type="RefSeq" id="WP_345571822.1">
    <property type="nucleotide sequence ID" value="NZ_BAAAZX010000057.1"/>
</dbReference>
<organism evidence="3 4">
    <name type="scientific">Streptomyces plumbiresistens</name>
    <dbReference type="NCBI Taxonomy" id="511811"/>
    <lineage>
        <taxon>Bacteria</taxon>
        <taxon>Bacillati</taxon>
        <taxon>Actinomycetota</taxon>
        <taxon>Actinomycetes</taxon>
        <taxon>Kitasatosporales</taxon>
        <taxon>Streptomycetaceae</taxon>
        <taxon>Streptomyces</taxon>
    </lineage>
</organism>
<evidence type="ECO:0000313" key="4">
    <source>
        <dbReference type="Proteomes" id="UP001500456"/>
    </source>
</evidence>
<dbReference type="InterPro" id="IPR051604">
    <property type="entry name" value="Ergot_Alk_Oxidoreductase"/>
</dbReference>
<dbReference type="EMBL" id="BAAAZX010000057">
    <property type="protein sequence ID" value="GAA4031948.1"/>
    <property type="molecule type" value="Genomic_DNA"/>
</dbReference>
<protein>
    <recommendedName>
        <fullName evidence="2">NAD(P)-binding domain-containing protein</fullName>
    </recommendedName>
</protein>
<dbReference type="InterPro" id="IPR016040">
    <property type="entry name" value="NAD(P)-bd_dom"/>
</dbReference>
<dbReference type="SUPFAM" id="SSF51735">
    <property type="entry name" value="NAD(P)-binding Rossmann-fold domains"/>
    <property type="match status" value="1"/>
</dbReference>
<dbReference type="InterPro" id="IPR036291">
    <property type="entry name" value="NAD(P)-bd_dom_sf"/>
</dbReference>
<reference evidence="4" key="1">
    <citation type="journal article" date="2019" name="Int. J. Syst. Evol. Microbiol.">
        <title>The Global Catalogue of Microorganisms (GCM) 10K type strain sequencing project: providing services to taxonomists for standard genome sequencing and annotation.</title>
        <authorList>
            <consortium name="The Broad Institute Genomics Platform"/>
            <consortium name="The Broad Institute Genome Sequencing Center for Infectious Disease"/>
            <person name="Wu L."/>
            <person name="Ma J."/>
        </authorList>
    </citation>
    <scope>NUCLEOTIDE SEQUENCE [LARGE SCALE GENOMIC DNA]</scope>
    <source>
        <strain evidence="4">JCM 16924</strain>
    </source>
</reference>
<evidence type="ECO:0000313" key="3">
    <source>
        <dbReference type="EMBL" id="GAA4031948.1"/>
    </source>
</evidence>